<dbReference type="AlphaFoldDB" id="A0A6A8AFY8"/>
<protein>
    <submittedName>
        <fullName evidence="2">Uncharacterized protein</fullName>
    </submittedName>
</protein>
<dbReference type="Proteomes" id="UP000435138">
    <property type="component" value="Unassembled WGS sequence"/>
</dbReference>
<accession>A0A6A8AFY8</accession>
<reference evidence="2 3" key="1">
    <citation type="submission" date="2019-11" db="EMBL/GenBank/DDBJ databases">
        <title>Genome analysis of Rhizobacterium cereale a novel genus and species isolated from maize roots in North Spain.</title>
        <authorList>
            <person name="Menendez E."/>
            <person name="Flores-Felix J.D."/>
            <person name="Ramirez-Bahena M.-H."/>
            <person name="Igual J.M."/>
            <person name="Garcia-Fraile P."/>
            <person name="Peix A."/>
            <person name="Velazquez E."/>
        </authorList>
    </citation>
    <scope>NUCLEOTIDE SEQUENCE [LARGE SCALE GENOMIC DNA]</scope>
    <source>
        <strain evidence="2 3">RZME27</strain>
    </source>
</reference>
<feature type="region of interest" description="Disordered" evidence="1">
    <location>
        <begin position="1"/>
        <end position="24"/>
    </location>
</feature>
<evidence type="ECO:0000256" key="1">
    <source>
        <dbReference type="SAM" id="MobiDB-lite"/>
    </source>
</evidence>
<evidence type="ECO:0000313" key="3">
    <source>
        <dbReference type="Proteomes" id="UP000435138"/>
    </source>
</evidence>
<evidence type="ECO:0000313" key="2">
    <source>
        <dbReference type="EMBL" id="MQY48788.1"/>
    </source>
</evidence>
<organism evidence="2 3">
    <name type="scientific">Endobacterium cereale</name>
    <dbReference type="NCBI Taxonomy" id="2663029"/>
    <lineage>
        <taxon>Bacteria</taxon>
        <taxon>Pseudomonadati</taxon>
        <taxon>Pseudomonadota</taxon>
        <taxon>Alphaproteobacteria</taxon>
        <taxon>Hyphomicrobiales</taxon>
        <taxon>Rhizobiaceae</taxon>
        <taxon>Endobacterium</taxon>
    </lineage>
</organism>
<name>A0A6A8AFY8_9HYPH</name>
<comment type="caution">
    <text evidence="2">The sequence shown here is derived from an EMBL/GenBank/DDBJ whole genome shotgun (WGS) entry which is preliminary data.</text>
</comment>
<dbReference type="EMBL" id="WIXI01000049">
    <property type="protein sequence ID" value="MQY48788.1"/>
    <property type="molecule type" value="Genomic_DNA"/>
</dbReference>
<proteinExistence type="predicted"/>
<sequence>MGPGSAMKAAKLSTQPAAPKPNAVPPFRPIILHSGQSFSGAGTSSDNSGVIFSGHTAQLGDFDKALQCGGSYCLRNSQHTGSAGLTDDGRVIFSVTSRINGRDTTVIGAFDQSGQPSPPTDKEVKLLDKIVPSAKSRLVLDTKTRSDLGVKLNGDNATAAMYADRNTIKFNVSYLHQFDNKTSLGVDAAATADYKTRQVLSRSIGVSGKSGDLSGRVAFEQAGLTRTGTAEVRSGKLFGNVKYATDGTNQNREYNFGADINKSTTLTVTLRPDYQMPKTAAAPSFKFDPMKPDPIPDHSNAKIELKITF</sequence>
<gene>
    <name evidence="2" type="ORF">GAO09_22400</name>
</gene>
<keyword evidence="3" id="KW-1185">Reference proteome</keyword>